<feature type="transmembrane region" description="Helical" evidence="2">
    <location>
        <begin position="226"/>
        <end position="248"/>
    </location>
</feature>
<evidence type="ECO:0000313" key="4">
    <source>
        <dbReference type="RefSeq" id="XP_030065751.1"/>
    </source>
</evidence>
<evidence type="ECO:0000256" key="2">
    <source>
        <dbReference type="SAM" id="Phobius"/>
    </source>
</evidence>
<gene>
    <name evidence="4" type="primary">LOC115474432</name>
</gene>
<organism evidence="3 4">
    <name type="scientific">Microcaecilia unicolor</name>
    <dbReference type="NCBI Taxonomy" id="1415580"/>
    <lineage>
        <taxon>Eukaryota</taxon>
        <taxon>Metazoa</taxon>
        <taxon>Chordata</taxon>
        <taxon>Craniata</taxon>
        <taxon>Vertebrata</taxon>
        <taxon>Euteleostomi</taxon>
        <taxon>Amphibia</taxon>
        <taxon>Gymnophiona</taxon>
        <taxon>Siphonopidae</taxon>
        <taxon>Microcaecilia</taxon>
    </lineage>
</organism>
<dbReference type="Proteomes" id="UP000515156">
    <property type="component" value="Chromosome 7"/>
</dbReference>
<dbReference type="KEGG" id="muo:115474432"/>
<name>A0A6P7YLU4_9AMPH</name>
<feature type="compositionally biased region" description="Polar residues" evidence="1">
    <location>
        <begin position="287"/>
        <end position="302"/>
    </location>
</feature>
<reference evidence="4" key="1">
    <citation type="submission" date="2025-08" db="UniProtKB">
        <authorList>
            <consortium name="RefSeq"/>
        </authorList>
    </citation>
    <scope>IDENTIFICATION</scope>
</reference>
<keyword evidence="2" id="KW-1133">Transmembrane helix</keyword>
<dbReference type="InParanoid" id="A0A6P7YLU4"/>
<keyword evidence="3" id="KW-1185">Reference proteome</keyword>
<keyword evidence="2" id="KW-0472">Membrane</keyword>
<protein>
    <submittedName>
        <fullName evidence="4">Uncharacterized protein LOC115474432</fullName>
    </submittedName>
</protein>
<proteinExistence type="predicted"/>
<sequence>MHEDGQGGEQNVVQLGSYPPFITQGTQNKVGLTKHDSDNYQDTPAVVITTESSETGITNTTLLSDASSKTVPTTRITQSNHDRNKMNMTTAEEKLITDKDEEVSSNPIITFPNLNELTEEKLITDKDEEVSSNPIITFPNLNELTEEKLITDKDEEVSSNPIITFPNLNELRNSVYPTTANKELSQSVQDINYDAVEEEATILKHQEEEAFSNTVLGNRHHFRNHLVIAFMSMTLVICLLILLCCFFIDNPETQDKLFKRIAAMQQDMQRKGKESDSDIIKMKKISSLGNPSEGQSVENGSSAKLPRQARQTSLSRK</sequence>
<feature type="region of interest" description="Disordered" evidence="1">
    <location>
        <begin position="269"/>
        <end position="317"/>
    </location>
</feature>
<dbReference type="AlphaFoldDB" id="A0A6P7YLU4"/>
<dbReference type="RefSeq" id="XP_030065751.1">
    <property type="nucleotide sequence ID" value="XM_030209891.1"/>
</dbReference>
<evidence type="ECO:0000256" key="1">
    <source>
        <dbReference type="SAM" id="MobiDB-lite"/>
    </source>
</evidence>
<feature type="compositionally biased region" description="Basic and acidic residues" evidence="1">
    <location>
        <begin position="269"/>
        <end position="281"/>
    </location>
</feature>
<evidence type="ECO:0000313" key="3">
    <source>
        <dbReference type="Proteomes" id="UP000515156"/>
    </source>
</evidence>
<dbReference type="GeneID" id="115474432"/>
<accession>A0A6P7YLU4</accession>
<keyword evidence="2" id="KW-0812">Transmembrane</keyword>